<evidence type="ECO:0000313" key="2">
    <source>
        <dbReference type="EMBL" id="GAH55860.1"/>
    </source>
</evidence>
<evidence type="ECO:0000259" key="1">
    <source>
        <dbReference type="Pfam" id="PF11954"/>
    </source>
</evidence>
<name>X1HFL5_9ZZZZ</name>
<dbReference type="EMBL" id="BARU01023671">
    <property type="protein sequence ID" value="GAH55860.1"/>
    <property type="molecule type" value="Genomic_DNA"/>
</dbReference>
<proteinExistence type="predicted"/>
<comment type="caution">
    <text evidence="2">The sequence shown here is derived from an EMBL/GenBank/DDBJ whole genome shotgun (WGS) entry which is preliminary data.</text>
</comment>
<organism evidence="2">
    <name type="scientific">marine sediment metagenome</name>
    <dbReference type="NCBI Taxonomy" id="412755"/>
    <lineage>
        <taxon>unclassified sequences</taxon>
        <taxon>metagenomes</taxon>
        <taxon>ecological metagenomes</taxon>
    </lineage>
</organism>
<accession>X1HFL5</accession>
<sequence length="169" mass="19513">NYQDERTGTWTIISMKEGKLVMEAWGRKYDLTPVSKTRFQAVDASFDNSIEFFHDDKGRIRKAKLTIEGGEEINLVKTRTLSPLTPAQLKEYAGEYYNDELPVTYKLAVEKGSLFFKHKNAPEGALKAMDHDKFTIRWFNIEFVRDKRKRIKGFVLGAGRAANIEFVKK</sequence>
<feature type="non-terminal residue" evidence="2">
    <location>
        <position position="1"/>
    </location>
</feature>
<feature type="domain" description="Peptidase S12 Pab87-related C-terminal" evidence="1">
    <location>
        <begin position="83"/>
        <end position="155"/>
    </location>
</feature>
<dbReference type="InterPro" id="IPR021860">
    <property type="entry name" value="Peptidase_S12_Pab87-rel_C"/>
</dbReference>
<dbReference type="Pfam" id="PF11954">
    <property type="entry name" value="DUF3471"/>
    <property type="match status" value="1"/>
</dbReference>
<protein>
    <recommendedName>
        <fullName evidence="1">Peptidase S12 Pab87-related C-terminal domain-containing protein</fullName>
    </recommendedName>
</protein>
<gene>
    <name evidence="2" type="ORF">S03H2_38395</name>
</gene>
<dbReference type="AlphaFoldDB" id="X1HFL5"/>
<reference evidence="2" key="1">
    <citation type="journal article" date="2014" name="Front. Microbiol.">
        <title>High frequency of phylogenetically diverse reductive dehalogenase-homologous genes in deep subseafloor sedimentary metagenomes.</title>
        <authorList>
            <person name="Kawai M."/>
            <person name="Futagami T."/>
            <person name="Toyoda A."/>
            <person name="Takaki Y."/>
            <person name="Nishi S."/>
            <person name="Hori S."/>
            <person name="Arai W."/>
            <person name="Tsubouchi T."/>
            <person name="Morono Y."/>
            <person name="Uchiyama I."/>
            <person name="Ito T."/>
            <person name="Fujiyama A."/>
            <person name="Inagaki F."/>
            <person name="Takami H."/>
        </authorList>
    </citation>
    <scope>NUCLEOTIDE SEQUENCE</scope>
    <source>
        <strain evidence="2">Expedition CK06-06</strain>
    </source>
</reference>